<dbReference type="GO" id="GO:0006355">
    <property type="term" value="P:regulation of DNA-templated transcription"/>
    <property type="evidence" value="ECO:0007669"/>
    <property type="project" value="InterPro"/>
</dbReference>
<name>A0A926IIS1_9FIRM</name>
<dbReference type="SUPFAM" id="SSF63520">
    <property type="entry name" value="PTS-regulatory domain, PRD"/>
    <property type="match status" value="1"/>
</dbReference>
<feature type="domain" description="PRD" evidence="7">
    <location>
        <begin position="284"/>
        <end position="391"/>
    </location>
</feature>
<keyword evidence="2" id="KW-0677">Repeat</keyword>
<dbReference type="SUPFAM" id="SSF52794">
    <property type="entry name" value="PTS system IIB component-like"/>
    <property type="match status" value="1"/>
</dbReference>
<evidence type="ECO:0000256" key="2">
    <source>
        <dbReference type="ARBA" id="ARBA00022737"/>
    </source>
</evidence>
<dbReference type="InterPro" id="IPR011608">
    <property type="entry name" value="PRD"/>
</dbReference>
<proteinExistence type="predicted"/>
<keyword evidence="1" id="KW-0808">Transferase</keyword>
<dbReference type="Pfam" id="PF00874">
    <property type="entry name" value="PRD"/>
    <property type="match status" value="1"/>
</dbReference>
<dbReference type="PROSITE" id="PS51099">
    <property type="entry name" value="PTS_EIIB_TYPE_2"/>
    <property type="match status" value="1"/>
</dbReference>
<dbReference type="EMBL" id="JACRTG010000001">
    <property type="protein sequence ID" value="MBC8586651.1"/>
    <property type="molecule type" value="Genomic_DNA"/>
</dbReference>
<evidence type="ECO:0000256" key="3">
    <source>
        <dbReference type="ARBA" id="ARBA00023015"/>
    </source>
</evidence>
<dbReference type="RefSeq" id="WP_262428113.1">
    <property type="nucleotide sequence ID" value="NZ_JACRTG010000001.1"/>
</dbReference>
<dbReference type="CDD" id="cd05568">
    <property type="entry name" value="PTS_IIB_bgl_like"/>
    <property type="match status" value="1"/>
</dbReference>
<dbReference type="InterPro" id="IPR002178">
    <property type="entry name" value="PTS_EIIA_type-2_dom"/>
</dbReference>
<dbReference type="InterPro" id="IPR013196">
    <property type="entry name" value="HTH_11"/>
</dbReference>
<evidence type="ECO:0000259" key="7">
    <source>
        <dbReference type="PROSITE" id="PS51372"/>
    </source>
</evidence>
<comment type="caution">
    <text evidence="8">The sequence shown here is derived from an EMBL/GenBank/DDBJ whole genome shotgun (WGS) entry which is preliminary data.</text>
</comment>
<dbReference type="Gene3D" id="1.10.1790.10">
    <property type="entry name" value="PRD domain"/>
    <property type="match status" value="1"/>
</dbReference>
<gene>
    <name evidence="8" type="ORF">H8707_00130</name>
</gene>
<dbReference type="PANTHER" id="PTHR30185">
    <property type="entry name" value="CRYPTIC BETA-GLUCOSIDE BGL OPERON ANTITERMINATOR"/>
    <property type="match status" value="1"/>
</dbReference>
<evidence type="ECO:0000313" key="8">
    <source>
        <dbReference type="EMBL" id="MBC8586651.1"/>
    </source>
</evidence>
<keyword evidence="3" id="KW-0805">Transcription regulation</keyword>
<dbReference type="InterPro" id="IPR036095">
    <property type="entry name" value="PTS_EIIB-like_sf"/>
</dbReference>
<dbReference type="Gene3D" id="3.40.50.2300">
    <property type="match status" value="1"/>
</dbReference>
<dbReference type="Pfam" id="PF00359">
    <property type="entry name" value="PTS_EIIA_2"/>
    <property type="match status" value="1"/>
</dbReference>
<dbReference type="GO" id="GO:0008982">
    <property type="term" value="F:protein-N(PI)-phosphohistidine-sugar phosphotransferase activity"/>
    <property type="evidence" value="ECO:0007669"/>
    <property type="project" value="InterPro"/>
</dbReference>
<dbReference type="PROSITE" id="PS51372">
    <property type="entry name" value="PRD_2"/>
    <property type="match status" value="1"/>
</dbReference>
<keyword evidence="4" id="KW-0804">Transcription</keyword>
<dbReference type="PANTHER" id="PTHR30185:SF18">
    <property type="entry name" value="TRANSCRIPTIONAL REGULATOR MTLR"/>
    <property type="match status" value="1"/>
</dbReference>
<organism evidence="8 9">
    <name type="scientific">Paratissierella segnis</name>
    <dbReference type="NCBI Taxonomy" id="2763679"/>
    <lineage>
        <taxon>Bacteria</taxon>
        <taxon>Bacillati</taxon>
        <taxon>Bacillota</taxon>
        <taxon>Tissierellia</taxon>
        <taxon>Tissierellales</taxon>
        <taxon>Tissierellaceae</taxon>
        <taxon>Paratissierella</taxon>
    </lineage>
</organism>
<protein>
    <submittedName>
        <fullName evidence="8">BglG family transcription antiterminator</fullName>
    </submittedName>
</protein>
<keyword evidence="9" id="KW-1185">Reference proteome</keyword>
<accession>A0A926IIS1</accession>
<dbReference type="CDD" id="cd00211">
    <property type="entry name" value="PTS_IIA_fru"/>
    <property type="match status" value="1"/>
</dbReference>
<dbReference type="InterPro" id="IPR016152">
    <property type="entry name" value="PTrfase/Anion_transptr"/>
</dbReference>
<dbReference type="AlphaFoldDB" id="A0A926IIS1"/>
<feature type="domain" description="PTS EIIB type-2" evidence="6">
    <location>
        <begin position="396"/>
        <end position="484"/>
    </location>
</feature>
<dbReference type="InterPro" id="IPR013011">
    <property type="entry name" value="PTS_EIIB_2"/>
</dbReference>
<evidence type="ECO:0000313" key="9">
    <source>
        <dbReference type="Proteomes" id="UP000601171"/>
    </source>
</evidence>
<sequence length="676" mass="78548">MYITKRILQILSLISKSDGYIPLDIIENHVSISRRTLYNDLAIINECLSQNNLDELSTVRNKGISISERDRENIDELLNILKHNMDNYILSPEERKWFYVFLIITDKRCLTLELIADILNVSKTTILNDFVTLRLLCKTYEISLNNDNNKGYYFTGDEKIIRIVFLHSIMELRKIIKIPSFKDLFISEKSKFYEDLLWEMNKRFQPNSFNEIIDVLSIFFYRIEEREYVIFSKELLDFIMEQPEFRFIYERLNNKNNNFVGYIAFHLINDNKLSKLSNENDDSNTKQEVRSIVSSMVSDLELISMTNFKNRAKLIKGLTAHIMSSKFRYENGLIITNPFLNEVKNKYNYIYNLVKVVSHHLENYFHRCLIADEIAFITLHFALHFTEIDSKKDDPIKILVMCPNGVTTSSLLKKEVELLIDTASIIQCSTVDEFNEYGHIDLILTTIPIEAQLSCPVLHVHPILSEYDKIRIFQHINSFNKVVSNNTIDEIVSIINSSNIDEKVKKDLTKEIINVSSNALSYNIYSSQKIDIKLGGLVDISNIQVCDCANNWKEAIRLSANPLLDKRLISKSYIEAMLNNIERYGPYIIIHPGVALAHAREEDGVLDFGISILKLNKEVNFQNDKTAFLIFTIASSKDNYMNILTKLIKLFENKKSMINLRKADTPKKIYNIISKF</sequence>
<dbReference type="Proteomes" id="UP000601171">
    <property type="component" value="Unassembled WGS sequence"/>
</dbReference>
<dbReference type="Gene3D" id="3.40.930.10">
    <property type="entry name" value="Mannitol-specific EII, Chain A"/>
    <property type="match status" value="1"/>
</dbReference>
<dbReference type="PROSITE" id="PS51094">
    <property type="entry name" value="PTS_EIIA_TYPE_2"/>
    <property type="match status" value="1"/>
</dbReference>
<evidence type="ECO:0000256" key="4">
    <source>
        <dbReference type="ARBA" id="ARBA00023163"/>
    </source>
</evidence>
<reference evidence="8" key="1">
    <citation type="submission" date="2020-08" db="EMBL/GenBank/DDBJ databases">
        <title>Genome public.</title>
        <authorList>
            <person name="Liu C."/>
            <person name="Sun Q."/>
        </authorList>
    </citation>
    <scope>NUCLEOTIDE SEQUENCE</scope>
    <source>
        <strain evidence="8">BX21</strain>
    </source>
</reference>
<evidence type="ECO:0000256" key="1">
    <source>
        <dbReference type="ARBA" id="ARBA00022679"/>
    </source>
</evidence>
<dbReference type="GO" id="GO:0009401">
    <property type="term" value="P:phosphoenolpyruvate-dependent sugar phosphotransferase system"/>
    <property type="evidence" value="ECO:0007669"/>
    <property type="project" value="InterPro"/>
</dbReference>
<dbReference type="Pfam" id="PF08279">
    <property type="entry name" value="HTH_11"/>
    <property type="match status" value="1"/>
</dbReference>
<dbReference type="SUPFAM" id="SSF55804">
    <property type="entry name" value="Phoshotransferase/anion transport protein"/>
    <property type="match status" value="1"/>
</dbReference>
<dbReference type="InterPro" id="IPR036634">
    <property type="entry name" value="PRD_sf"/>
</dbReference>
<evidence type="ECO:0000259" key="5">
    <source>
        <dbReference type="PROSITE" id="PS51094"/>
    </source>
</evidence>
<feature type="domain" description="PTS EIIA type-2" evidence="5">
    <location>
        <begin position="536"/>
        <end position="676"/>
    </location>
</feature>
<dbReference type="InterPro" id="IPR050661">
    <property type="entry name" value="BglG_antiterminators"/>
</dbReference>
<evidence type="ECO:0000259" key="6">
    <source>
        <dbReference type="PROSITE" id="PS51099"/>
    </source>
</evidence>